<comment type="cofactor">
    <cofactor evidence="4">
        <name>Mg(2+)</name>
        <dbReference type="ChEBI" id="CHEBI:18420"/>
    </cofactor>
</comment>
<evidence type="ECO:0000256" key="3">
    <source>
        <dbReference type="ARBA" id="ARBA00022840"/>
    </source>
</evidence>
<comment type="caution">
    <text evidence="6">The sequence shown here is derived from an EMBL/GenBank/DDBJ whole genome shotgun (WGS) entry which is preliminary data.</text>
</comment>
<proteinExistence type="inferred from homology"/>
<comment type="catalytic activity">
    <reaction evidence="4">
        <text>(6S)-5-formyl-5,6,7,8-tetrahydrofolate + ATP = (6R)-5,10-methenyltetrahydrofolate + ADP + phosphate</text>
        <dbReference type="Rhea" id="RHEA:10488"/>
        <dbReference type="ChEBI" id="CHEBI:30616"/>
        <dbReference type="ChEBI" id="CHEBI:43474"/>
        <dbReference type="ChEBI" id="CHEBI:57455"/>
        <dbReference type="ChEBI" id="CHEBI:57457"/>
        <dbReference type="ChEBI" id="CHEBI:456216"/>
        <dbReference type="EC" id="6.3.3.2"/>
    </reaction>
</comment>
<evidence type="ECO:0000256" key="2">
    <source>
        <dbReference type="ARBA" id="ARBA00022741"/>
    </source>
</evidence>
<evidence type="ECO:0000313" key="6">
    <source>
        <dbReference type="EMBL" id="MET3792744.1"/>
    </source>
</evidence>
<dbReference type="PIRSF" id="PIRSF006806">
    <property type="entry name" value="FTHF_cligase"/>
    <property type="match status" value="1"/>
</dbReference>
<dbReference type="InterPro" id="IPR002698">
    <property type="entry name" value="FTHF_cligase"/>
</dbReference>
<protein>
    <recommendedName>
        <fullName evidence="4">5-formyltetrahydrofolate cyclo-ligase</fullName>
        <ecNumber evidence="4">6.3.3.2</ecNumber>
    </recommendedName>
</protein>
<gene>
    <name evidence="6" type="ORF">ABID37_002967</name>
</gene>
<reference evidence="6 7" key="1">
    <citation type="submission" date="2024-06" db="EMBL/GenBank/DDBJ databases">
        <title>Genomic Encyclopedia of Type Strains, Phase IV (KMG-IV): sequencing the most valuable type-strain genomes for metagenomic binning, comparative biology and taxonomic classification.</title>
        <authorList>
            <person name="Goeker M."/>
        </authorList>
    </citation>
    <scope>NUCLEOTIDE SEQUENCE [LARGE SCALE GENOMIC DNA]</scope>
    <source>
        <strain evidence="6 7">DSM 27865</strain>
    </source>
</reference>
<keyword evidence="4" id="KW-0479">Metal-binding</keyword>
<evidence type="ECO:0000313" key="7">
    <source>
        <dbReference type="Proteomes" id="UP001549076"/>
    </source>
</evidence>
<dbReference type="InterPro" id="IPR037171">
    <property type="entry name" value="NagB/RpiA_transferase-like"/>
</dbReference>
<name>A0ABV2N109_9HYPH</name>
<dbReference type="EMBL" id="JBEPML010000010">
    <property type="protein sequence ID" value="MET3792744.1"/>
    <property type="molecule type" value="Genomic_DNA"/>
</dbReference>
<keyword evidence="2 4" id="KW-0547">Nucleotide-binding</keyword>
<dbReference type="EC" id="6.3.3.2" evidence="4"/>
<evidence type="ECO:0000256" key="4">
    <source>
        <dbReference type="RuleBase" id="RU361279"/>
    </source>
</evidence>
<dbReference type="Gene3D" id="3.40.50.10420">
    <property type="entry name" value="NagB/RpiA/CoA transferase-like"/>
    <property type="match status" value="1"/>
</dbReference>
<dbReference type="PANTHER" id="PTHR23407:SF1">
    <property type="entry name" value="5-FORMYLTETRAHYDROFOLATE CYCLO-LIGASE"/>
    <property type="match status" value="1"/>
</dbReference>
<keyword evidence="7" id="KW-1185">Reference proteome</keyword>
<dbReference type="PANTHER" id="PTHR23407">
    <property type="entry name" value="ATPASE INHIBITOR/5-FORMYLTETRAHYDROFOLATE CYCLO-LIGASE"/>
    <property type="match status" value="1"/>
</dbReference>
<dbReference type="NCBIfam" id="TIGR02727">
    <property type="entry name" value="MTHFS_bact"/>
    <property type="match status" value="1"/>
</dbReference>
<keyword evidence="3 4" id="KW-0067">ATP-binding</keyword>
<dbReference type="InterPro" id="IPR024185">
    <property type="entry name" value="FTHF_cligase-like_sf"/>
</dbReference>
<dbReference type="RefSeq" id="WP_354196035.1">
    <property type="nucleotide sequence ID" value="NZ_JBEPML010000010.1"/>
</dbReference>
<comment type="similarity">
    <text evidence="1 4">Belongs to the 5-formyltetrahydrofolate cyclo-ligase family.</text>
</comment>
<dbReference type="SUPFAM" id="SSF100950">
    <property type="entry name" value="NagB/RpiA/CoA transferase-like"/>
    <property type="match status" value="1"/>
</dbReference>
<evidence type="ECO:0000256" key="1">
    <source>
        <dbReference type="ARBA" id="ARBA00010638"/>
    </source>
</evidence>
<evidence type="ECO:0000256" key="5">
    <source>
        <dbReference type="SAM" id="MobiDB-lite"/>
    </source>
</evidence>
<dbReference type="Proteomes" id="UP001549076">
    <property type="component" value="Unassembled WGS sequence"/>
</dbReference>
<feature type="region of interest" description="Disordered" evidence="5">
    <location>
        <begin position="1"/>
        <end position="22"/>
    </location>
</feature>
<organism evidence="6 7">
    <name type="scientific">Aquamicrobium terrae</name>
    <dbReference type="NCBI Taxonomy" id="1324945"/>
    <lineage>
        <taxon>Bacteria</taxon>
        <taxon>Pseudomonadati</taxon>
        <taxon>Pseudomonadota</taxon>
        <taxon>Alphaproteobacteria</taxon>
        <taxon>Hyphomicrobiales</taxon>
        <taxon>Phyllobacteriaceae</taxon>
        <taxon>Aquamicrobium</taxon>
    </lineage>
</organism>
<keyword evidence="4" id="KW-0460">Magnesium</keyword>
<sequence>MAGKGTNPIPGRPDGAPSELSQDISQWRVGERKRLIGLRLAMSADERASKTRAIAAGLDRLIGSPQGRIVSLYWPFRGEPDLREWSTKIIEAGGQIALPVVIAKAQPLEFRLWAPGEPLERGVWNILVPSSGRVVEPDVVVAPVVGFDAANYRLGYGGGFYDRTLAAMTKRPFKVGVGYAGARLATIHPHAQDIAMDAIVTDERGSHEH</sequence>
<accession>A0ABV2N109</accession>
<dbReference type="Pfam" id="PF01812">
    <property type="entry name" value="5-FTHF_cyc-lig"/>
    <property type="match status" value="1"/>
</dbReference>